<accession>A0A139P3P6</accession>
<sequence length="290" mass="32156">MAIRKFLNKYWGWTFLLIPLALQAIFFYFPMVQGAFYSLTNWTGLTYNYKFVGLNNYKLLMIDGKFFTAIAFTLILTLALIIGEITIGMVVARALNSKMKGETFFRAWFFFPAVLSGLTVSLIFKQFFNYGLPTIGKILGISFLQESLLGSPVGAVLAAIFVLLWQGVAMPIILFLAGLQSIPNDILEAASIDGATSKQTFWKIELPYLLPTISMVFILALKSGLTAFDQIFALTSGGPNNATTSLGLLVYNYAFKSNQYGYANAIALILFLIIGIVSLIQIKLSKKFEI</sequence>
<reference evidence="9 10" key="1">
    <citation type="submission" date="2016-01" db="EMBL/GenBank/DDBJ databases">
        <title>Highly variable Streptococcus oralis are common among viridans streptococci isolated from primates.</title>
        <authorList>
            <person name="Denapaite D."/>
            <person name="Rieger M."/>
            <person name="Koendgen S."/>
            <person name="Brueckner R."/>
            <person name="Ochigava I."/>
            <person name="Kappeler P."/>
            <person name="Maetz-Rensing K."/>
            <person name="Leendertz F."/>
            <person name="Hakenbeck R."/>
        </authorList>
    </citation>
    <scope>NUCLEOTIDE SEQUENCE [LARGE SCALE GENOMIC DNA]</scope>
    <source>
        <strain evidence="9 10">DD15</strain>
    </source>
</reference>
<evidence type="ECO:0000256" key="7">
    <source>
        <dbReference type="RuleBase" id="RU363032"/>
    </source>
</evidence>
<keyword evidence="3" id="KW-1003">Cell membrane</keyword>
<dbReference type="EMBL" id="LQNX01000001">
    <property type="protein sequence ID" value="KXT82818.1"/>
    <property type="molecule type" value="Genomic_DNA"/>
</dbReference>
<keyword evidence="6 7" id="KW-0472">Membrane</keyword>
<evidence type="ECO:0000256" key="2">
    <source>
        <dbReference type="ARBA" id="ARBA00022448"/>
    </source>
</evidence>
<dbReference type="Pfam" id="PF00528">
    <property type="entry name" value="BPD_transp_1"/>
    <property type="match status" value="1"/>
</dbReference>
<dbReference type="PATRIC" id="fig|1303.78.peg.6"/>
<dbReference type="GO" id="GO:0005886">
    <property type="term" value="C:plasma membrane"/>
    <property type="evidence" value="ECO:0007669"/>
    <property type="project" value="UniProtKB-SubCell"/>
</dbReference>
<evidence type="ECO:0000256" key="1">
    <source>
        <dbReference type="ARBA" id="ARBA00004651"/>
    </source>
</evidence>
<comment type="caution">
    <text evidence="9">The sequence shown here is derived from an EMBL/GenBank/DDBJ whole genome shotgun (WGS) entry which is preliminary data.</text>
</comment>
<dbReference type="InterPro" id="IPR051393">
    <property type="entry name" value="ABC_transporter_permease"/>
</dbReference>
<feature type="domain" description="ABC transmembrane type-1" evidence="8">
    <location>
        <begin position="70"/>
        <end position="281"/>
    </location>
</feature>
<dbReference type="InterPro" id="IPR000515">
    <property type="entry name" value="MetI-like"/>
</dbReference>
<dbReference type="OrthoDB" id="5174895at2"/>
<dbReference type="PANTHER" id="PTHR30193">
    <property type="entry name" value="ABC TRANSPORTER PERMEASE PROTEIN"/>
    <property type="match status" value="1"/>
</dbReference>
<evidence type="ECO:0000256" key="3">
    <source>
        <dbReference type="ARBA" id="ARBA00022475"/>
    </source>
</evidence>
<comment type="subcellular location">
    <subcellularLocation>
        <location evidence="1 7">Cell membrane</location>
        <topology evidence="1 7">Multi-pass membrane protein</topology>
    </subcellularLocation>
</comment>
<gene>
    <name evidence="9" type="ORF">SORDD15_00006</name>
</gene>
<keyword evidence="4 7" id="KW-0812">Transmembrane</keyword>
<dbReference type="AlphaFoldDB" id="A0A139P3P6"/>
<comment type="similarity">
    <text evidence="7">Belongs to the binding-protein-dependent transport system permease family.</text>
</comment>
<dbReference type="SUPFAM" id="SSF161098">
    <property type="entry name" value="MetI-like"/>
    <property type="match status" value="1"/>
</dbReference>
<evidence type="ECO:0000256" key="5">
    <source>
        <dbReference type="ARBA" id="ARBA00022989"/>
    </source>
</evidence>
<name>A0A139P3P6_STROR</name>
<feature type="transmembrane region" description="Helical" evidence="7">
    <location>
        <begin position="208"/>
        <end position="228"/>
    </location>
</feature>
<dbReference type="RefSeq" id="WP_061413275.1">
    <property type="nucleotide sequence ID" value="NZ_KQ969521.1"/>
</dbReference>
<feature type="transmembrane region" description="Helical" evidence="7">
    <location>
        <begin position="260"/>
        <end position="280"/>
    </location>
</feature>
<evidence type="ECO:0000256" key="6">
    <source>
        <dbReference type="ARBA" id="ARBA00023136"/>
    </source>
</evidence>
<dbReference type="Proteomes" id="UP000070678">
    <property type="component" value="Unassembled WGS sequence"/>
</dbReference>
<keyword evidence="5 7" id="KW-1133">Transmembrane helix</keyword>
<feature type="transmembrane region" description="Helical" evidence="7">
    <location>
        <begin position="66"/>
        <end position="92"/>
    </location>
</feature>
<feature type="transmembrane region" description="Helical" evidence="7">
    <location>
        <begin position="153"/>
        <end position="177"/>
    </location>
</feature>
<dbReference type="InterPro" id="IPR035906">
    <property type="entry name" value="MetI-like_sf"/>
</dbReference>
<dbReference type="Gene3D" id="1.10.3720.10">
    <property type="entry name" value="MetI-like"/>
    <property type="match status" value="1"/>
</dbReference>
<dbReference type="GO" id="GO:0055085">
    <property type="term" value="P:transmembrane transport"/>
    <property type="evidence" value="ECO:0007669"/>
    <property type="project" value="InterPro"/>
</dbReference>
<dbReference type="PROSITE" id="PS50928">
    <property type="entry name" value="ABC_TM1"/>
    <property type="match status" value="1"/>
</dbReference>
<evidence type="ECO:0000256" key="4">
    <source>
        <dbReference type="ARBA" id="ARBA00022692"/>
    </source>
</evidence>
<evidence type="ECO:0000313" key="9">
    <source>
        <dbReference type="EMBL" id="KXT82818.1"/>
    </source>
</evidence>
<proteinExistence type="inferred from homology"/>
<feature type="transmembrane region" description="Helical" evidence="7">
    <location>
        <begin position="12"/>
        <end position="31"/>
    </location>
</feature>
<protein>
    <submittedName>
        <fullName evidence="9">Multiple sugar ABC transporter, membrane-spanning permease protein MsmF</fullName>
    </submittedName>
</protein>
<organism evidence="9 10">
    <name type="scientific">Streptococcus oralis</name>
    <dbReference type="NCBI Taxonomy" id="1303"/>
    <lineage>
        <taxon>Bacteria</taxon>
        <taxon>Bacillati</taxon>
        <taxon>Bacillota</taxon>
        <taxon>Bacilli</taxon>
        <taxon>Lactobacillales</taxon>
        <taxon>Streptococcaceae</taxon>
        <taxon>Streptococcus</taxon>
    </lineage>
</organism>
<keyword evidence="2 7" id="KW-0813">Transport</keyword>
<feature type="transmembrane region" description="Helical" evidence="7">
    <location>
        <begin position="104"/>
        <end position="124"/>
    </location>
</feature>
<dbReference type="CDD" id="cd06261">
    <property type="entry name" value="TM_PBP2"/>
    <property type="match status" value="1"/>
</dbReference>
<evidence type="ECO:0000313" key="10">
    <source>
        <dbReference type="Proteomes" id="UP000070678"/>
    </source>
</evidence>
<dbReference type="PANTHER" id="PTHR30193:SF37">
    <property type="entry name" value="INNER MEMBRANE ABC TRANSPORTER PERMEASE PROTEIN YCJO"/>
    <property type="match status" value="1"/>
</dbReference>
<evidence type="ECO:0000259" key="8">
    <source>
        <dbReference type="PROSITE" id="PS50928"/>
    </source>
</evidence>